<comment type="subcellular location">
    <subcellularLocation>
        <location evidence="1">Secreted</location>
    </subcellularLocation>
</comment>
<keyword evidence="3" id="KW-0964">Secreted</keyword>
<dbReference type="InterPro" id="IPR012674">
    <property type="entry name" value="Calycin"/>
</dbReference>
<dbReference type="PRINTS" id="PR00179">
    <property type="entry name" value="LIPOCALIN"/>
</dbReference>
<evidence type="ECO:0000313" key="10">
    <source>
        <dbReference type="RefSeq" id="XP_035877963.1"/>
    </source>
</evidence>
<evidence type="ECO:0000256" key="2">
    <source>
        <dbReference type="ARBA" id="ARBA00006889"/>
    </source>
</evidence>
<dbReference type="Pfam" id="PF00061">
    <property type="entry name" value="Lipocalin"/>
    <property type="match status" value="1"/>
</dbReference>
<feature type="domain" description="Lipocalin/cytosolic fatty-acid binding" evidence="8">
    <location>
        <begin position="34"/>
        <end position="172"/>
    </location>
</feature>
<dbReference type="GO" id="GO:0036094">
    <property type="term" value="F:small molecule binding"/>
    <property type="evidence" value="ECO:0007669"/>
    <property type="project" value="InterPro"/>
</dbReference>
<dbReference type="FunFam" id="2.40.128.20:FF:000008">
    <property type="entry name" value="Major urinary protein"/>
    <property type="match status" value="1"/>
</dbReference>
<evidence type="ECO:0000256" key="1">
    <source>
        <dbReference type="ARBA" id="ARBA00004613"/>
    </source>
</evidence>
<keyword evidence="5" id="KW-1015">Disulfide bond</keyword>
<dbReference type="GO" id="GO:0005549">
    <property type="term" value="F:odorant binding"/>
    <property type="evidence" value="ECO:0007669"/>
    <property type="project" value="TreeGrafter"/>
</dbReference>
<evidence type="ECO:0000259" key="8">
    <source>
        <dbReference type="Pfam" id="PF00061"/>
    </source>
</evidence>
<feature type="chain" id="PRO_5028803059" evidence="7">
    <location>
        <begin position="16"/>
        <end position="202"/>
    </location>
</feature>
<evidence type="ECO:0000256" key="6">
    <source>
        <dbReference type="RuleBase" id="RU003695"/>
    </source>
</evidence>
<dbReference type="PANTHER" id="PTHR11430:SF76">
    <property type="entry name" value="MAJOR URINARY PROTEIN 1-RELATED"/>
    <property type="match status" value="1"/>
</dbReference>
<dbReference type="InterPro" id="IPR000566">
    <property type="entry name" value="Lipocln_cytosolic_FA-bd_dom"/>
</dbReference>
<dbReference type="InParanoid" id="A0A7E6DG03"/>
<evidence type="ECO:0000256" key="3">
    <source>
        <dbReference type="ARBA" id="ARBA00022525"/>
    </source>
</evidence>
<accession>A0A7E6DG03</accession>
<protein>
    <submittedName>
        <fullName evidence="10">Major allergen Equ c 1-like isoform X1</fullName>
    </submittedName>
</protein>
<dbReference type="AlphaFoldDB" id="A0A7E6DG03"/>
<dbReference type="GeneID" id="114514997"/>
<dbReference type="RefSeq" id="XP_035877963.1">
    <property type="nucleotide sequence ID" value="XM_036022070.1"/>
</dbReference>
<sequence length="202" mass="22903">MKLLLLCLGLTLVCAHHEQNHGVVTSNFDMSKISGEWYTILLASGMKEKAEEQGSFRMFVEYIEALDNSSLLITCHKKINGECAELPFICDETEEGGVYSVSYDGYNMFHIVEADYNDYVILYYVNYHNEEITQGMELYARNPDVSPQIKKRFEELCENTGIPKENVVDVTNAETHSVSLWEIRGCWLTVLCSASADPCSQD</sequence>
<dbReference type="SUPFAM" id="SSF50814">
    <property type="entry name" value="Lipocalins"/>
    <property type="match status" value="1"/>
</dbReference>
<dbReference type="InterPro" id="IPR002345">
    <property type="entry name" value="Lipocalin"/>
</dbReference>
<evidence type="ECO:0000256" key="4">
    <source>
        <dbReference type="ARBA" id="ARBA00022729"/>
    </source>
</evidence>
<evidence type="ECO:0000256" key="5">
    <source>
        <dbReference type="ARBA" id="ARBA00023157"/>
    </source>
</evidence>
<dbReference type="InterPro" id="IPR022272">
    <property type="entry name" value="Lipocalin_CS"/>
</dbReference>
<dbReference type="PROSITE" id="PS00213">
    <property type="entry name" value="LIPOCALIN"/>
    <property type="match status" value="1"/>
</dbReference>
<dbReference type="Gene3D" id="2.40.128.20">
    <property type="match status" value="1"/>
</dbReference>
<organism evidence="9 10">
    <name type="scientific">Phyllostomus discolor</name>
    <name type="common">pale spear-nosed bat</name>
    <dbReference type="NCBI Taxonomy" id="89673"/>
    <lineage>
        <taxon>Eukaryota</taxon>
        <taxon>Metazoa</taxon>
        <taxon>Chordata</taxon>
        <taxon>Craniata</taxon>
        <taxon>Vertebrata</taxon>
        <taxon>Euteleostomi</taxon>
        <taxon>Mammalia</taxon>
        <taxon>Eutheria</taxon>
        <taxon>Laurasiatheria</taxon>
        <taxon>Chiroptera</taxon>
        <taxon>Yangochiroptera</taxon>
        <taxon>Phyllostomidae</taxon>
        <taxon>Phyllostominae</taxon>
        <taxon>Phyllostomus</taxon>
    </lineage>
</organism>
<reference evidence="10" key="1">
    <citation type="submission" date="2025-08" db="UniProtKB">
        <authorList>
            <consortium name="RefSeq"/>
        </authorList>
    </citation>
    <scope>IDENTIFICATION</scope>
    <source>
        <tissue evidence="10">Muscle</tissue>
    </source>
</reference>
<evidence type="ECO:0000256" key="7">
    <source>
        <dbReference type="SAM" id="SignalP"/>
    </source>
</evidence>
<dbReference type="GO" id="GO:0005615">
    <property type="term" value="C:extracellular space"/>
    <property type="evidence" value="ECO:0007669"/>
    <property type="project" value="TreeGrafter"/>
</dbReference>
<dbReference type="FunCoup" id="A0A7E6DG03">
    <property type="interactions" value="8"/>
</dbReference>
<dbReference type="PRINTS" id="PR01221">
    <property type="entry name" value="MAJORURINARY"/>
</dbReference>
<gene>
    <name evidence="10" type="primary">LOC114514997</name>
</gene>
<dbReference type="Proteomes" id="UP000504628">
    <property type="component" value="Chromosome 3"/>
</dbReference>
<dbReference type="KEGG" id="pdic:114514997"/>
<name>A0A7E6DG03_9CHIR</name>
<evidence type="ECO:0000313" key="9">
    <source>
        <dbReference type="Proteomes" id="UP000504628"/>
    </source>
</evidence>
<keyword evidence="9" id="KW-1185">Reference proteome</keyword>
<proteinExistence type="inferred from homology"/>
<feature type="signal peptide" evidence="7">
    <location>
        <begin position="1"/>
        <end position="15"/>
    </location>
</feature>
<comment type="similarity">
    <text evidence="2 6">Belongs to the calycin superfamily. Lipocalin family.</text>
</comment>
<dbReference type="PANTHER" id="PTHR11430">
    <property type="entry name" value="LIPOCALIN"/>
    <property type="match status" value="1"/>
</dbReference>
<dbReference type="InterPro" id="IPR002971">
    <property type="entry name" value="Maj_urinary"/>
</dbReference>
<keyword evidence="4 7" id="KW-0732">Signal</keyword>